<evidence type="ECO:0000256" key="11">
    <source>
        <dbReference type="ARBA" id="ARBA00023014"/>
    </source>
</evidence>
<comment type="caution">
    <text evidence="16">The sequence shown here is derived from an EMBL/GenBank/DDBJ whole genome shotgun (WGS) entry which is preliminary data.</text>
</comment>
<evidence type="ECO:0000256" key="5">
    <source>
        <dbReference type="ARBA" id="ARBA00022023"/>
    </source>
</evidence>
<evidence type="ECO:0000259" key="15">
    <source>
        <dbReference type="SMART" id="SM00478"/>
    </source>
</evidence>
<dbReference type="CDD" id="cd03431">
    <property type="entry name" value="NUDIX_DNA_Glycosylase_C-MutY"/>
    <property type="match status" value="1"/>
</dbReference>
<dbReference type="PROSITE" id="PS01155">
    <property type="entry name" value="ENDONUCLEASE_III_2"/>
    <property type="match status" value="1"/>
</dbReference>
<evidence type="ECO:0000313" key="16">
    <source>
        <dbReference type="EMBL" id="MCC2125068.1"/>
    </source>
</evidence>
<evidence type="ECO:0000256" key="7">
    <source>
        <dbReference type="ARBA" id="ARBA00022723"/>
    </source>
</evidence>
<dbReference type="PANTHER" id="PTHR42944">
    <property type="entry name" value="ADENINE DNA GLYCOSYLASE"/>
    <property type="match status" value="1"/>
</dbReference>
<keyword evidence="12" id="KW-0234">DNA repair</keyword>
<dbReference type="Proteomes" id="UP001198220">
    <property type="component" value="Unassembled WGS sequence"/>
</dbReference>
<gene>
    <name evidence="16" type="primary">mutY</name>
    <name evidence="16" type="ORF">LKD36_02620</name>
</gene>
<name>A0AAE3A6B8_9FIRM</name>
<dbReference type="NCBIfam" id="TIGR01084">
    <property type="entry name" value="mutY"/>
    <property type="match status" value="1"/>
</dbReference>
<dbReference type="EMBL" id="JAJEPS010000001">
    <property type="protein sequence ID" value="MCC2125068.1"/>
    <property type="molecule type" value="Genomic_DNA"/>
</dbReference>
<dbReference type="PANTHER" id="PTHR42944:SF1">
    <property type="entry name" value="ADENINE DNA GLYCOSYLASE"/>
    <property type="match status" value="1"/>
</dbReference>
<keyword evidence="8 14" id="KW-0227">DNA damage</keyword>
<dbReference type="InterPro" id="IPR003265">
    <property type="entry name" value="HhH-GPD_domain"/>
</dbReference>
<dbReference type="InterPro" id="IPR011257">
    <property type="entry name" value="DNA_glycosylase"/>
</dbReference>
<evidence type="ECO:0000256" key="14">
    <source>
        <dbReference type="RuleBase" id="RU365096"/>
    </source>
</evidence>
<dbReference type="Pfam" id="PF14815">
    <property type="entry name" value="NUDIX_4"/>
    <property type="match status" value="1"/>
</dbReference>
<dbReference type="GO" id="GO:0051539">
    <property type="term" value="F:4 iron, 4 sulfur cluster binding"/>
    <property type="evidence" value="ECO:0007669"/>
    <property type="project" value="UniProtKB-UniRule"/>
</dbReference>
<dbReference type="GO" id="GO:0034039">
    <property type="term" value="F:8-oxo-7,8-dihydroguanine DNA N-glycosylase activity"/>
    <property type="evidence" value="ECO:0007669"/>
    <property type="project" value="TreeGrafter"/>
</dbReference>
<dbReference type="GO" id="GO:0000701">
    <property type="term" value="F:purine-specific mismatch base pair DNA N-glycosylase activity"/>
    <property type="evidence" value="ECO:0007669"/>
    <property type="project" value="UniProtKB-EC"/>
</dbReference>
<dbReference type="EC" id="3.2.2.31" evidence="4 14"/>
<dbReference type="AlphaFoldDB" id="A0AAE3A6B8"/>
<dbReference type="GO" id="GO:0006298">
    <property type="term" value="P:mismatch repair"/>
    <property type="evidence" value="ECO:0007669"/>
    <property type="project" value="TreeGrafter"/>
</dbReference>
<accession>A0AAE3A6B8</accession>
<comment type="cofactor">
    <cofactor evidence="14">
        <name>[4Fe-4S] cluster</name>
        <dbReference type="ChEBI" id="CHEBI:49883"/>
    </cofactor>
    <text evidence="14">Binds 1 [4Fe-4S] cluster.</text>
</comment>
<keyword evidence="17" id="KW-1185">Reference proteome</keyword>
<dbReference type="RefSeq" id="WP_308458544.1">
    <property type="nucleotide sequence ID" value="NZ_JAJEPS010000001.1"/>
</dbReference>
<dbReference type="GO" id="GO:0046872">
    <property type="term" value="F:metal ion binding"/>
    <property type="evidence" value="ECO:0007669"/>
    <property type="project" value="UniProtKB-UniRule"/>
</dbReference>
<dbReference type="Gene3D" id="1.10.1670.10">
    <property type="entry name" value="Helix-hairpin-Helix base-excision DNA repair enzymes (C-terminal)"/>
    <property type="match status" value="1"/>
</dbReference>
<evidence type="ECO:0000256" key="3">
    <source>
        <dbReference type="ARBA" id="ARBA00008343"/>
    </source>
</evidence>
<evidence type="ECO:0000256" key="9">
    <source>
        <dbReference type="ARBA" id="ARBA00022801"/>
    </source>
</evidence>
<keyword evidence="13 14" id="KW-0326">Glycosidase</keyword>
<dbReference type="SUPFAM" id="SSF48150">
    <property type="entry name" value="DNA-glycosylase"/>
    <property type="match status" value="1"/>
</dbReference>
<evidence type="ECO:0000256" key="4">
    <source>
        <dbReference type="ARBA" id="ARBA00012045"/>
    </source>
</evidence>
<keyword evidence="9" id="KW-0378">Hydrolase</keyword>
<sequence length="366" mass="41012">MTEETSLEQIVMPLLSWYDGHARVLPWRENTAPYRVWVSEIMLQQTRVEAVKPFFERFMKALPDVSALAACPEDELLKLWEGLGYYNRVRNMQKAAQVIMTEYSGEFPADFEKLLALPGIGSYTAGAISSIAFGIPMPAVDGNVLRVISRVKASYEDVLKQSVKNAMEAEIRELIPKERAGDFNQALIEIGAIVCVPNGKAKCEECPLAFCCRAKAEGIVDELPKKKAKKGRRIEDRTVLILKDGDRVAIRKRPAKGLLAGLYELPNLDGNLSEQQVLEQVKEWGLSPLRILPLAGAKHIFSHVEWHMTGYAVSLEETDHMEDSGFLFIETKETESSYPIPAAFAAYAEYLDIALGEEKYRKGKEV</sequence>
<dbReference type="InterPro" id="IPR044298">
    <property type="entry name" value="MIG/MutY"/>
</dbReference>
<dbReference type="GO" id="GO:0006284">
    <property type="term" value="P:base-excision repair"/>
    <property type="evidence" value="ECO:0007669"/>
    <property type="project" value="UniProtKB-UniRule"/>
</dbReference>
<evidence type="ECO:0000313" key="17">
    <source>
        <dbReference type="Proteomes" id="UP001198220"/>
    </source>
</evidence>
<evidence type="ECO:0000256" key="13">
    <source>
        <dbReference type="ARBA" id="ARBA00023295"/>
    </source>
</evidence>
<evidence type="ECO:0000256" key="8">
    <source>
        <dbReference type="ARBA" id="ARBA00022763"/>
    </source>
</evidence>
<dbReference type="Pfam" id="PF00730">
    <property type="entry name" value="HhH-GPD"/>
    <property type="match status" value="1"/>
</dbReference>
<keyword evidence="10 14" id="KW-0408">Iron</keyword>
<comment type="similarity">
    <text evidence="3 14">Belongs to the Nth/MutY family.</text>
</comment>
<comment type="catalytic activity">
    <reaction evidence="1 14">
        <text>Hydrolyzes free adenine bases from 7,8-dihydro-8-oxoguanine:adenine mismatched double-stranded DNA, leaving an apurinic site.</text>
        <dbReference type="EC" id="3.2.2.31"/>
    </reaction>
</comment>
<dbReference type="Pfam" id="PF00633">
    <property type="entry name" value="HHH"/>
    <property type="match status" value="1"/>
</dbReference>
<reference evidence="16 17" key="1">
    <citation type="submission" date="2021-10" db="EMBL/GenBank/DDBJ databases">
        <title>Anaerobic single-cell dispensing facilitates the cultivation of human gut bacteria.</title>
        <authorList>
            <person name="Afrizal A."/>
        </authorList>
    </citation>
    <scope>NUCLEOTIDE SEQUENCE [LARGE SCALE GENOMIC DNA]</scope>
    <source>
        <strain evidence="16 17">CLA-AA-H276</strain>
    </source>
</reference>
<dbReference type="InterPro" id="IPR000445">
    <property type="entry name" value="HhH_motif"/>
</dbReference>
<dbReference type="FunFam" id="1.10.340.30:FF:000002">
    <property type="entry name" value="Adenine DNA glycosylase"/>
    <property type="match status" value="1"/>
</dbReference>
<dbReference type="InterPro" id="IPR005760">
    <property type="entry name" value="A/G_AdeGlyc_MutY"/>
</dbReference>
<comment type="function">
    <text evidence="2">Adenine glycosylase active on G-A mispairs. MutY also corrects error-prone DNA synthesis past GO lesions which are due to the oxidatively damaged form of guanine: 7,8-dihydro-8-oxoguanine (8-oxo-dGTP).</text>
</comment>
<dbReference type="CDD" id="cd00056">
    <property type="entry name" value="ENDO3c"/>
    <property type="match status" value="1"/>
</dbReference>
<dbReference type="SUPFAM" id="SSF55811">
    <property type="entry name" value="Nudix"/>
    <property type="match status" value="1"/>
</dbReference>
<dbReference type="InterPro" id="IPR015797">
    <property type="entry name" value="NUDIX_hydrolase-like_dom_sf"/>
</dbReference>
<dbReference type="Gene3D" id="3.90.79.10">
    <property type="entry name" value="Nucleoside Triphosphate Pyrophosphohydrolase"/>
    <property type="match status" value="1"/>
</dbReference>
<protein>
    <recommendedName>
        <fullName evidence="5 14">Adenine DNA glycosylase</fullName>
        <ecNumber evidence="4 14">3.2.2.31</ecNumber>
    </recommendedName>
</protein>
<keyword evidence="11" id="KW-0411">Iron-sulfur</keyword>
<evidence type="ECO:0000256" key="12">
    <source>
        <dbReference type="ARBA" id="ARBA00023204"/>
    </source>
</evidence>
<dbReference type="GO" id="GO:0032357">
    <property type="term" value="F:oxidized purine DNA binding"/>
    <property type="evidence" value="ECO:0007669"/>
    <property type="project" value="TreeGrafter"/>
</dbReference>
<evidence type="ECO:0000256" key="6">
    <source>
        <dbReference type="ARBA" id="ARBA00022485"/>
    </source>
</evidence>
<dbReference type="InterPro" id="IPR029119">
    <property type="entry name" value="MutY_C"/>
</dbReference>
<keyword evidence="7" id="KW-0479">Metal-binding</keyword>
<feature type="domain" description="HhH-GPD" evidence="15">
    <location>
        <begin position="42"/>
        <end position="193"/>
    </location>
</feature>
<dbReference type="Gene3D" id="1.10.340.30">
    <property type="entry name" value="Hypothetical protein, domain 2"/>
    <property type="match status" value="1"/>
</dbReference>
<organism evidence="16 17">
    <name type="scientific">Hominiventricola filiformis</name>
    <dbReference type="NCBI Taxonomy" id="2885352"/>
    <lineage>
        <taxon>Bacteria</taxon>
        <taxon>Bacillati</taxon>
        <taxon>Bacillota</taxon>
        <taxon>Clostridia</taxon>
        <taxon>Lachnospirales</taxon>
        <taxon>Lachnospiraceae</taxon>
        <taxon>Hominiventricola</taxon>
    </lineage>
</organism>
<evidence type="ECO:0000256" key="10">
    <source>
        <dbReference type="ARBA" id="ARBA00023004"/>
    </source>
</evidence>
<keyword evidence="6" id="KW-0004">4Fe-4S</keyword>
<dbReference type="GO" id="GO:0035485">
    <property type="term" value="F:adenine/guanine mispair binding"/>
    <property type="evidence" value="ECO:0007669"/>
    <property type="project" value="TreeGrafter"/>
</dbReference>
<dbReference type="SMART" id="SM00478">
    <property type="entry name" value="ENDO3c"/>
    <property type="match status" value="1"/>
</dbReference>
<evidence type="ECO:0000256" key="1">
    <source>
        <dbReference type="ARBA" id="ARBA00000843"/>
    </source>
</evidence>
<dbReference type="InterPro" id="IPR004036">
    <property type="entry name" value="Endonuclease-III-like_CS2"/>
</dbReference>
<proteinExistence type="inferred from homology"/>
<evidence type="ECO:0000256" key="2">
    <source>
        <dbReference type="ARBA" id="ARBA00002933"/>
    </source>
</evidence>
<dbReference type="InterPro" id="IPR023170">
    <property type="entry name" value="HhH_base_excis_C"/>
</dbReference>